<dbReference type="OrthoDB" id="429427at2759"/>
<feature type="compositionally biased region" description="Polar residues" evidence="4">
    <location>
        <begin position="43"/>
        <end position="68"/>
    </location>
</feature>
<dbReference type="CTD" id="94104"/>
<feature type="compositionally biased region" description="Polar residues" evidence="4">
    <location>
        <begin position="179"/>
        <end position="205"/>
    </location>
</feature>
<comment type="similarity">
    <text evidence="2">Belongs to the GCF family.</text>
</comment>
<dbReference type="InterPro" id="IPR022783">
    <property type="entry name" value="GCFC_dom"/>
</dbReference>
<evidence type="ECO:0000256" key="4">
    <source>
        <dbReference type="SAM" id="MobiDB-lite"/>
    </source>
</evidence>
<reference evidence="7" key="1">
    <citation type="submission" date="2012-01" db="EMBL/GenBank/DDBJ databases">
        <title>The Genome Sequence of Oreochromis niloticus (Nile Tilapia).</title>
        <authorList>
            <consortium name="Broad Institute Genome Assembly Team"/>
            <consortium name="Broad Institute Sequencing Platform"/>
            <person name="Di Palma F."/>
            <person name="Johnson J."/>
            <person name="Lander E.S."/>
            <person name="Lindblad-Toh K."/>
        </authorList>
    </citation>
    <scope>NUCLEOTIDE SEQUENCE [LARGE SCALE GENOMIC DNA]</scope>
</reference>
<feature type="compositionally biased region" description="Basic residues" evidence="4">
    <location>
        <begin position="1"/>
        <end position="11"/>
    </location>
</feature>
<dbReference type="Pfam" id="PF07842">
    <property type="entry name" value="GCFC"/>
    <property type="match status" value="1"/>
</dbReference>
<dbReference type="Ensembl" id="ENSONIT00000006030.2">
    <property type="protein sequence ID" value="ENSONIP00000006026.2"/>
    <property type="gene ID" value="ENSONIG00000004787.2"/>
</dbReference>
<dbReference type="GO" id="GO:0005634">
    <property type="term" value="C:nucleus"/>
    <property type="evidence" value="ECO:0007669"/>
    <property type="project" value="UniProtKB-SubCell"/>
</dbReference>
<feature type="region of interest" description="Disordered" evidence="4">
    <location>
        <begin position="230"/>
        <end position="302"/>
    </location>
</feature>
<keyword evidence="3" id="KW-0539">Nucleus</keyword>
<dbReference type="InParanoid" id="I3JAY6"/>
<evidence type="ECO:0000313" key="6">
    <source>
        <dbReference type="Ensembl" id="ENSONIP00000006026.2"/>
    </source>
</evidence>
<dbReference type="OMA" id="MKNICLW"/>
<gene>
    <name evidence="6" type="primary">PAXBP1</name>
    <name evidence="6" type="synonym">paxbp1</name>
</gene>
<evidence type="ECO:0000256" key="1">
    <source>
        <dbReference type="ARBA" id="ARBA00004123"/>
    </source>
</evidence>
<dbReference type="RefSeq" id="XP_005472288.1">
    <property type="nucleotide sequence ID" value="XM_005472231.4"/>
</dbReference>
<dbReference type="GO" id="GO:0000398">
    <property type="term" value="P:mRNA splicing, via spliceosome"/>
    <property type="evidence" value="ECO:0007669"/>
    <property type="project" value="InterPro"/>
</dbReference>
<evidence type="ECO:0000313" key="7">
    <source>
        <dbReference type="Proteomes" id="UP000005207"/>
    </source>
</evidence>
<dbReference type="GeneID" id="100702724"/>
<feature type="region of interest" description="Disordered" evidence="4">
    <location>
        <begin position="1"/>
        <end position="89"/>
    </location>
</feature>
<dbReference type="Proteomes" id="UP000005207">
    <property type="component" value="Linkage group LG10"/>
</dbReference>
<dbReference type="PANTHER" id="PTHR12214">
    <property type="entry name" value="GC-RICH SEQUENCE DNA-BINDING FACTOR"/>
    <property type="match status" value="1"/>
</dbReference>
<evidence type="ECO:0000256" key="2">
    <source>
        <dbReference type="ARBA" id="ARBA00010801"/>
    </source>
</evidence>
<evidence type="ECO:0000259" key="5">
    <source>
        <dbReference type="Pfam" id="PF07842"/>
    </source>
</evidence>
<evidence type="ECO:0000256" key="3">
    <source>
        <dbReference type="ARBA" id="ARBA00023242"/>
    </source>
</evidence>
<dbReference type="GeneTree" id="ENSGT00390000000455"/>
<feature type="compositionally biased region" description="Basic and acidic residues" evidence="4">
    <location>
        <begin position="123"/>
        <end position="140"/>
    </location>
</feature>
<reference evidence="6" key="3">
    <citation type="submission" date="2025-09" db="UniProtKB">
        <authorList>
            <consortium name="Ensembl"/>
        </authorList>
    </citation>
    <scope>IDENTIFICATION</scope>
</reference>
<proteinExistence type="inferred from homology"/>
<reference evidence="6" key="2">
    <citation type="submission" date="2025-08" db="UniProtKB">
        <authorList>
            <consortium name="Ensembl"/>
        </authorList>
    </citation>
    <scope>IDENTIFICATION</scope>
</reference>
<dbReference type="PANTHER" id="PTHR12214:SF2">
    <property type="entry name" value="PAX3- AND PAX7-BINDING PROTEIN 1"/>
    <property type="match status" value="1"/>
</dbReference>
<protein>
    <submittedName>
        <fullName evidence="6">PAX3 and PAX7 binding protein 1</fullName>
    </submittedName>
</protein>
<feature type="compositionally biased region" description="Basic and acidic residues" evidence="4">
    <location>
        <begin position="537"/>
        <end position="551"/>
    </location>
</feature>
<feature type="compositionally biased region" description="Basic and acidic residues" evidence="4">
    <location>
        <begin position="241"/>
        <end position="252"/>
    </location>
</feature>
<dbReference type="AlphaFoldDB" id="I3JAY6"/>
<feature type="region of interest" description="Disordered" evidence="4">
    <location>
        <begin position="123"/>
        <end position="210"/>
    </location>
</feature>
<keyword evidence="7" id="KW-1185">Reference proteome</keyword>
<feature type="compositionally biased region" description="Basic and acidic residues" evidence="4">
    <location>
        <begin position="510"/>
        <end position="529"/>
    </location>
</feature>
<organism evidence="6 7">
    <name type="scientific">Oreochromis niloticus</name>
    <name type="common">Nile tilapia</name>
    <name type="synonym">Tilapia nilotica</name>
    <dbReference type="NCBI Taxonomy" id="8128"/>
    <lineage>
        <taxon>Eukaryota</taxon>
        <taxon>Metazoa</taxon>
        <taxon>Chordata</taxon>
        <taxon>Craniata</taxon>
        <taxon>Vertebrata</taxon>
        <taxon>Euteleostomi</taxon>
        <taxon>Actinopterygii</taxon>
        <taxon>Neopterygii</taxon>
        <taxon>Teleostei</taxon>
        <taxon>Neoteleostei</taxon>
        <taxon>Acanthomorphata</taxon>
        <taxon>Ovalentaria</taxon>
        <taxon>Cichlomorphae</taxon>
        <taxon>Cichliformes</taxon>
        <taxon>Cichlidae</taxon>
        <taxon>African cichlids</taxon>
        <taxon>Pseudocrenilabrinae</taxon>
        <taxon>Oreochromini</taxon>
        <taxon>Oreochromis</taxon>
    </lineage>
</organism>
<accession>I3JAY6</accession>
<dbReference type="eggNOG" id="KOG2136">
    <property type="taxonomic scope" value="Eukaryota"/>
</dbReference>
<feature type="domain" description="GCF C-terminal" evidence="5">
    <location>
        <begin position="590"/>
        <end position="803"/>
    </location>
</feature>
<dbReference type="GO" id="GO:0045944">
    <property type="term" value="P:positive regulation of transcription by RNA polymerase II"/>
    <property type="evidence" value="ECO:0007669"/>
    <property type="project" value="TreeGrafter"/>
</dbReference>
<name>I3JAY6_ORENI</name>
<comment type="subcellular location">
    <subcellularLocation>
        <location evidence="1">Nucleus</location>
    </subcellularLocation>
</comment>
<sequence>MFKKAKRANFRRRNESDEDEQEESQQPQLAPTMFGPTEIPFMETSNSNATGAPSTTESCHSNGLQGNTVRAVKKEKKVKDTTAVPGPTKASLLSFVDEEDSSEVFRVKKSNHSKKIVKQLKKEYKEDLERSGSTKQDVKSDAPTQLAVKEEVISRASSEQGEEEMEVESADEQEEDARSQSGQTNSQVSRSNSTGATFNTLSTLGSLRPGEIPDAAFIHAARKRRQLARELGGDAPLVETEAPKKRLVREDQDASDDEDEEEKRIRFSGVRNKSQRQKIAEEIGIEGSDDEALDTGQDEEVSRWEQEQIRKGISIPQVQSSQPEDSTVYYQNSYESQPYGSSYSMPYTYSTVAPQTAKPSGQADNGSVHYGAPLNDLIPVSIDLVKKRLQDRVSQMRAGHNANVDRYKQINEDLAASERTIQQLEGSSNDNAEQYKFLQEMRGYVGDLLECFSEKVPAVLELEAAMHQLLRQRATRLVQRRQDDIKDESSEFASLSNKAVMAPNLDSFGRDRAAYQEHSRQRRIAEREARRTRRRQAREQNGKRAEHKEGLSSDDEETSTDITSFNMERDRIIRESKKVFEDVVEDFHSLDYIKSHFEVWRKEFANTYRDAYIGLCLPKLFNPLVRLQLITWNPLEAQCANFEYMLWFESLLFYGFEENSTLQKGDGDIGLLPAIVEKVILSKLSVLAEQVWDPLSSSQTTRFVSFIHRLLKGYPTVLHGDNRYTQELLKTIVLRTRRTLDDDVFLPLYPKNILENKNSGPYLFYQRQFWSCVKLLGNILQWDGILSMSSLKDLALDSTLNRYILSALQTTDTWEENIQKCQKVVECLPSHWFSGLKGQQTLPQLEPFCRYLTHLANSIHRNTLVGSDIERRTSKEQVKDVVKMLGQMNALDHIIAVAAEHGIKDIKPLLEVKS</sequence>
<dbReference type="InterPro" id="IPR012890">
    <property type="entry name" value="GCFC2-like"/>
</dbReference>
<dbReference type="GO" id="GO:0003677">
    <property type="term" value="F:DNA binding"/>
    <property type="evidence" value="ECO:0007669"/>
    <property type="project" value="InterPro"/>
</dbReference>
<feature type="compositionally biased region" description="Acidic residues" evidence="4">
    <location>
        <begin position="160"/>
        <end position="175"/>
    </location>
</feature>
<dbReference type="KEGG" id="onl:100702724"/>
<feature type="region of interest" description="Disordered" evidence="4">
    <location>
        <begin position="510"/>
        <end position="560"/>
    </location>
</feature>
<feature type="compositionally biased region" description="Acidic residues" evidence="4">
    <location>
        <begin position="283"/>
        <end position="299"/>
    </location>
</feature>